<dbReference type="Proteomes" id="UP001165190">
    <property type="component" value="Unassembled WGS sequence"/>
</dbReference>
<proteinExistence type="predicted"/>
<feature type="transmembrane region" description="Helical" evidence="1">
    <location>
        <begin position="106"/>
        <end position="125"/>
    </location>
</feature>
<name>A0A9W7HI00_HIBTR</name>
<dbReference type="AlphaFoldDB" id="A0A9W7HI00"/>
<evidence type="ECO:0000313" key="3">
    <source>
        <dbReference type="Proteomes" id="UP001165190"/>
    </source>
</evidence>
<keyword evidence="1" id="KW-1133">Transmembrane helix</keyword>
<dbReference type="EMBL" id="BSYR01000014">
    <property type="protein sequence ID" value="GMI78090.1"/>
    <property type="molecule type" value="Genomic_DNA"/>
</dbReference>
<sequence>MASSKKWATSISSIAAVMYFLLIIFQIPLFRVPCRFGTCKTPIEITSSQLIATELFPTYVVKVLLYPGAIVHVIIKNRTLPSYSRLLDLYNTSSLRKYTAVSDLQHLEIVAGSYLSVVGAFVGLWRQGRMSLFGTMLIIWGLLRENILGQIHRMFPTKSIRMYPMLMVAVVCAFLSIKKDVRKLIHGSKARRVKLS</sequence>
<evidence type="ECO:0000313" key="2">
    <source>
        <dbReference type="EMBL" id="GMI78090.1"/>
    </source>
</evidence>
<comment type="caution">
    <text evidence="2">The sequence shown here is derived from an EMBL/GenBank/DDBJ whole genome shotgun (WGS) entry which is preliminary data.</text>
</comment>
<accession>A0A9W7HI00</accession>
<gene>
    <name evidence="2" type="ORF">HRI_001478300</name>
</gene>
<feature type="transmembrane region" description="Helical" evidence="1">
    <location>
        <begin position="160"/>
        <end position="177"/>
    </location>
</feature>
<evidence type="ECO:0000256" key="1">
    <source>
        <dbReference type="SAM" id="Phobius"/>
    </source>
</evidence>
<dbReference type="PANTHER" id="PTHR35288">
    <property type="entry name" value="TAIL FIBER"/>
    <property type="match status" value="1"/>
</dbReference>
<dbReference type="PANTHER" id="PTHR35288:SF2">
    <property type="entry name" value="TRANSMEMBRANE PROTEIN"/>
    <property type="match status" value="1"/>
</dbReference>
<keyword evidence="1" id="KW-0472">Membrane</keyword>
<feature type="transmembrane region" description="Helical" evidence="1">
    <location>
        <begin position="7"/>
        <end position="27"/>
    </location>
</feature>
<feature type="transmembrane region" description="Helical" evidence="1">
    <location>
        <begin position="56"/>
        <end position="75"/>
    </location>
</feature>
<organism evidence="2 3">
    <name type="scientific">Hibiscus trionum</name>
    <name type="common">Flower of an hour</name>
    <dbReference type="NCBI Taxonomy" id="183268"/>
    <lineage>
        <taxon>Eukaryota</taxon>
        <taxon>Viridiplantae</taxon>
        <taxon>Streptophyta</taxon>
        <taxon>Embryophyta</taxon>
        <taxon>Tracheophyta</taxon>
        <taxon>Spermatophyta</taxon>
        <taxon>Magnoliopsida</taxon>
        <taxon>eudicotyledons</taxon>
        <taxon>Gunneridae</taxon>
        <taxon>Pentapetalae</taxon>
        <taxon>rosids</taxon>
        <taxon>malvids</taxon>
        <taxon>Malvales</taxon>
        <taxon>Malvaceae</taxon>
        <taxon>Malvoideae</taxon>
        <taxon>Hibiscus</taxon>
    </lineage>
</organism>
<keyword evidence="1" id="KW-0812">Transmembrane</keyword>
<keyword evidence="3" id="KW-1185">Reference proteome</keyword>
<protein>
    <submittedName>
        <fullName evidence="2">Uncharacterized protein</fullName>
    </submittedName>
</protein>
<dbReference type="OrthoDB" id="2016444at2759"/>
<reference evidence="2" key="1">
    <citation type="submission" date="2023-05" db="EMBL/GenBank/DDBJ databases">
        <title>Genome and transcriptome analyses reveal genes involved in the formation of fine ridges on petal epidermal cells in Hibiscus trionum.</title>
        <authorList>
            <person name="Koshimizu S."/>
            <person name="Masuda S."/>
            <person name="Ishii T."/>
            <person name="Shirasu K."/>
            <person name="Hoshino A."/>
            <person name="Arita M."/>
        </authorList>
    </citation>
    <scope>NUCLEOTIDE SEQUENCE</scope>
    <source>
        <strain evidence="2">Hamamatsu line</strain>
    </source>
</reference>